<keyword evidence="11" id="KW-0511">Multifunctional enzyme</keyword>
<evidence type="ECO:0000256" key="7">
    <source>
        <dbReference type="ARBA" id="ARBA00022695"/>
    </source>
</evidence>
<dbReference type="InterPro" id="IPR011914">
    <property type="entry name" value="RfaE_dom_II"/>
</dbReference>
<dbReference type="InterPro" id="IPR011611">
    <property type="entry name" value="PfkB_dom"/>
</dbReference>
<accession>A0A699GEH0</accession>
<dbReference type="UniPathway" id="UPA00958"/>
<evidence type="ECO:0000256" key="1">
    <source>
        <dbReference type="ARBA" id="ARBA00002319"/>
    </source>
</evidence>
<dbReference type="EC" id="2.7.7.70" evidence="5"/>
<dbReference type="InterPro" id="IPR014729">
    <property type="entry name" value="Rossmann-like_a/b/a_fold"/>
</dbReference>
<keyword evidence="10" id="KW-0067">ATP-binding</keyword>
<reference evidence="15" key="1">
    <citation type="journal article" date="2019" name="Sci. Rep.">
        <title>Draft genome of Tanacetum cinerariifolium, the natural source of mosquito coil.</title>
        <authorList>
            <person name="Yamashiro T."/>
            <person name="Shiraishi A."/>
            <person name="Satake H."/>
            <person name="Nakayama K."/>
        </authorList>
    </citation>
    <scope>NUCLEOTIDE SEQUENCE</scope>
</reference>
<dbReference type="NCBIfam" id="NF008454">
    <property type="entry name" value="PRK11316.1"/>
    <property type="match status" value="1"/>
</dbReference>
<evidence type="ECO:0000256" key="11">
    <source>
        <dbReference type="ARBA" id="ARBA00023268"/>
    </source>
</evidence>
<evidence type="ECO:0000256" key="8">
    <source>
        <dbReference type="ARBA" id="ARBA00022741"/>
    </source>
</evidence>
<comment type="pathway">
    <text evidence="3">Bacterial outer membrane biogenesis; LPS core biosynthesis.</text>
</comment>
<dbReference type="SUPFAM" id="SSF53613">
    <property type="entry name" value="Ribokinase-like"/>
    <property type="match status" value="1"/>
</dbReference>
<dbReference type="EMBL" id="BKCJ010000002">
    <property type="protein sequence ID" value="GEU28222.1"/>
    <property type="molecule type" value="Genomic_DNA"/>
</dbReference>
<keyword evidence="6 15" id="KW-0808">Transferase</keyword>
<gene>
    <name evidence="15" type="ORF">Tci_000200</name>
</gene>
<evidence type="ECO:0000256" key="9">
    <source>
        <dbReference type="ARBA" id="ARBA00022777"/>
    </source>
</evidence>
<evidence type="ECO:0000313" key="15">
    <source>
        <dbReference type="EMBL" id="GEU28222.1"/>
    </source>
</evidence>
<dbReference type="InterPro" id="IPR004821">
    <property type="entry name" value="Cyt_trans-like"/>
</dbReference>
<evidence type="ECO:0000256" key="5">
    <source>
        <dbReference type="ARBA" id="ARBA00012519"/>
    </source>
</evidence>
<dbReference type="Pfam" id="PF00294">
    <property type="entry name" value="PfkB"/>
    <property type="match status" value="1"/>
</dbReference>
<evidence type="ECO:0000256" key="2">
    <source>
        <dbReference type="ARBA" id="ARBA00003753"/>
    </source>
</evidence>
<proteinExistence type="inferred from homology"/>
<keyword evidence="12" id="KW-0119">Carbohydrate metabolism</keyword>
<protein>
    <recommendedName>
        <fullName evidence="5">D-glycero-beta-D-manno-heptose 1-phosphate adenylyltransferase</fullName>
        <ecNumber evidence="5">2.7.7.70</ecNumber>
    </recommendedName>
</protein>
<comment type="subunit">
    <text evidence="4">Homodimer.</text>
</comment>
<evidence type="ECO:0000259" key="14">
    <source>
        <dbReference type="PROSITE" id="PS51464"/>
    </source>
</evidence>
<dbReference type="GO" id="GO:0005829">
    <property type="term" value="C:cytosol"/>
    <property type="evidence" value="ECO:0007669"/>
    <property type="project" value="TreeGrafter"/>
</dbReference>
<dbReference type="CDD" id="cd01172">
    <property type="entry name" value="RfaE_like"/>
    <property type="match status" value="1"/>
</dbReference>
<comment type="caution">
    <text evidence="15">The sequence shown here is derived from an EMBL/GenBank/DDBJ whole genome shotgun (WGS) entry which is preliminary data.</text>
</comment>
<comment type="function">
    <text evidence="2">Catalyzes the ADP transfer from ATP to D-glycero-beta-D-manno-heptose 1-phosphate, yielding ADP-D-glycero-beta-D-manno-heptose.</text>
</comment>
<dbReference type="AlphaFoldDB" id="A0A699GEH0"/>
<dbReference type="FunFam" id="3.40.50.620:FF:000028">
    <property type="entry name" value="Bifunctional protein HldE"/>
    <property type="match status" value="1"/>
</dbReference>
<dbReference type="NCBIfam" id="TIGR02198">
    <property type="entry name" value="rfaE_dom_I"/>
    <property type="match status" value="1"/>
</dbReference>
<dbReference type="InterPro" id="IPR029056">
    <property type="entry name" value="Ribokinase-like"/>
</dbReference>
<dbReference type="InterPro" id="IPR035461">
    <property type="entry name" value="GmhA/DiaA"/>
</dbReference>
<dbReference type="CDD" id="cd05006">
    <property type="entry name" value="SIS_GmhA"/>
    <property type="match status" value="1"/>
</dbReference>
<dbReference type="Pfam" id="PF13580">
    <property type="entry name" value="SIS_2"/>
    <property type="match status" value="1"/>
</dbReference>
<keyword evidence="7 15" id="KW-0548">Nucleotidyltransferase</keyword>
<feature type="domain" description="SIS" evidence="14">
    <location>
        <begin position="37"/>
        <end position="194"/>
    </location>
</feature>
<keyword evidence="9" id="KW-0418">Kinase</keyword>
<dbReference type="Gene3D" id="3.40.50.10490">
    <property type="entry name" value="Glucose-6-phosphate isomerase like protein, domain 1"/>
    <property type="match status" value="1"/>
</dbReference>
<evidence type="ECO:0000256" key="13">
    <source>
        <dbReference type="ARBA" id="ARBA00047428"/>
    </source>
</evidence>
<dbReference type="InterPro" id="IPR023030">
    <property type="entry name" value="Bifunc_HldE"/>
</dbReference>
<dbReference type="InterPro" id="IPR011913">
    <property type="entry name" value="RfaE_dom_I"/>
</dbReference>
<dbReference type="SUPFAM" id="SSF52374">
    <property type="entry name" value="Nucleotidylyl transferase"/>
    <property type="match status" value="1"/>
</dbReference>
<keyword evidence="8" id="KW-0547">Nucleotide-binding</keyword>
<dbReference type="GO" id="GO:1901135">
    <property type="term" value="P:carbohydrate derivative metabolic process"/>
    <property type="evidence" value="ECO:0007669"/>
    <property type="project" value="InterPro"/>
</dbReference>
<dbReference type="InterPro" id="IPR046348">
    <property type="entry name" value="SIS_dom_sf"/>
</dbReference>
<dbReference type="NCBIfam" id="TIGR00125">
    <property type="entry name" value="cyt_tran_rel"/>
    <property type="match status" value="1"/>
</dbReference>
<name>A0A699GEH0_TANCI</name>
<evidence type="ECO:0000256" key="3">
    <source>
        <dbReference type="ARBA" id="ARBA00004713"/>
    </source>
</evidence>
<dbReference type="InterPro" id="IPR001347">
    <property type="entry name" value="SIS_dom"/>
</dbReference>
<comment type="catalytic activity">
    <reaction evidence="13">
        <text>D-glycero-beta-D-manno-heptose 1-phosphate + ATP + H(+) = ADP-D-glycero-beta-D-manno-heptose + diphosphate</text>
        <dbReference type="Rhea" id="RHEA:27465"/>
        <dbReference type="ChEBI" id="CHEBI:15378"/>
        <dbReference type="ChEBI" id="CHEBI:30616"/>
        <dbReference type="ChEBI" id="CHEBI:33019"/>
        <dbReference type="ChEBI" id="CHEBI:59967"/>
        <dbReference type="ChEBI" id="CHEBI:61593"/>
        <dbReference type="EC" id="2.7.7.70"/>
    </reaction>
</comment>
<dbReference type="PROSITE" id="PS00583">
    <property type="entry name" value="PFKB_KINASES_1"/>
    <property type="match status" value="1"/>
</dbReference>
<dbReference type="NCBIfam" id="TIGR02199">
    <property type="entry name" value="rfaE_dom_II"/>
    <property type="match status" value="1"/>
</dbReference>
<dbReference type="InterPro" id="IPR002173">
    <property type="entry name" value="Carboh/pur_kinase_PfkB_CS"/>
</dbReference>
<dbReference type="GO" id="GO:0005524">
    <property type="term" value="F:ATP binding"/>
    <property type="evidence" value="ECO:0007669"/>
    <property type="project" value="UniProtKB-KW"/>
</dbReference>
<evidence type="ECO:0000256" key="4">
    <source>
        <dbReference type="ARBA" id="ARBA00011738"/>
    </source>
</evidence>
<dbReference type="PROSITE" id="PS51464">
    <property type="entry name" value="SIS"/>
    <property type="match status" value="1"/>
</dbReference>
<dbReference type="FunFam" id="3.40.1190.20:FF:000002">
    <property type="entry name" value="Bifunctional protein HldE"/>
    <property type="match status" value="1"/>
</dbReference>
<comment type="function">
    <text evidence="1">Catalyzes the phosphorylation of D-glycero-D-manno-heptose 7-phosphate at the C-1 position to selectively form D-glycero-beta-D-manno-heptose-1,7-bisphosphate.</text>
</comment>
<dbReference type="GO" id="GO:0033786">
    <property type="term" value="F:heptose-1-phosphate adenylyltransferase activity"/>
    <property type="evidence" value="ECO:0007669"/>
    <property type="project" value="TreeGrafter"/>
</dbReference>
<organism evidence="15">
    <name type="scientific">Tanacetum cinerariifolium</name>
    <name type="common">Dalmatian daisy</name>
    <name type="synonym">Chrysanthemum cinerariifolium</name>
    <dbReference type="NCBI Taxonomy" id="118510"/>
    <lineage>
        <taxon>Eukaryota</taxon>
        <taxon>Viridiplantae</taxon>
        <taxon>Streptophyta</taxon>
        <taxon>Embryophyta</taxon>
        <taxon>Tracheophyta</taxon>
        <taxon>Spermatophyta</taxon>
        <taxon>Magnoliopsida</taxon>
        <taxon>eudicotyledons</taxon>
        <taxon>Gunneridae</taxon>
        <taxon>Pentapetalae</taxon>
        <taxon>asterids</taxon>
        <taxon>campanulids</taxon>
        <taxon>Asterales</taxon>
        <taxon>Asteraceae</taxon>
        <taxon>Asteroideae</taxon>
        <taxon>Anthemideae</taxon>
        <taxon>Anthemidinae</taxon>
        <taxon>Tanacetum</taxon>
    </lineage>
</organism>
<dbReference type="Pfam" id="PF01467">
    <property type="entry name" value="CTP_transf_like"/>
    <property type="match status" value="1"/>
</dbReference>
<dbReference type="GO" id="GO:0016773">
    <property type="term" value="F:phosphotransferase activity, alcohol group as acceptor"/>
    <property type="evidence" value="ECO:0007669"/>
    <property type="project" value="InterPro"/>
</dbReference>
<dbReference type="Gene3D" id="3.40.50.620">
    <property type="entry name" value="HUPs"/>
    <property type="match status" value="1"/>
</dbReference>
<dbReference type="PANTHER" id="PTHR46969:SF1">
    <property type="entry name" value="BIFUNCTIONAL PROTEIN HLDE"/>
    <property type="match status" value="1"/>
</dbReference>
<sequence length="634" mass="67624">MSIALIKNSLLEAQSALDELLKNDAVLGKVDQAASLIVESLRNEGKILSCGNGGSMCDAIHFAEELSGRYRKNRRALAAMSISDPAHITCVANDFGYEYVFSRFIEGHGRKGDCVLAISTSGTSPTILNATKAAQEKGMIVIGLTGRAGSPLDVMADVINVGLMLDGARVLVVGDLMLDRYWFGTTGRISPEAPVPVVNIAKDDLRPGGAANVAVNVASLGGKVTLLGVVGNDEPAELLSKLVAEHGVGINFVRSTSNPTITKLRVVSRNQQLIRLDFESSFYTPHAFDEKEMFERYCAVLPSVETVILSDYGKGTLTGIADFIKEATAQGKHVIVDPKGTDYQRYAGASLITPNMAEFELVAGPCADEDEIVAKGHMLRERLGLGAVLITRSEHGMTLLQPDVAPMHVPTEARQVFDVTGAGDTVIATIGTALAAGKNLVAACKLGNVAAGIVVGKFGTATVTSLELERALHFSGGAPLGVLAEQDLLHRVQEAKAAGKRVVFTNGCFDILHVGHVRYLEAAKSLGDMLVVAVNDDASVKRLKGEQRPVNACSDRMHVLANLKSVDWVVRFSEDTPERLINQVLPDILVKGGDYQPENIVGYDAVKKAGGEVIALDFHEGYSTTKIIERSRLG</sequence>
<dbReference type="SUPFAM" id="SSF53697">
    <property type="entry name" value="SIS domain"/>
    <property type="match status" value="1"/>
</dbReference>
<evidence type="ECO:0000256" key="10">
    <source>
        <dbReference type="ARBA" id="ARBA00022840"/>
    </source>
</evidence>
<dbReference type="HAMAP" id="MF_01603">
    <property type="entry name" value="HldE"/>
    <property type="match status" value="1"/>
</dbReference>
<evidence type="ECO:0000256" key="6">
    <source>
        <dbReference type="ARBA" id="ARBA00022679"/>
    </source>
</evidence>
<dbReference type="Gene3D" id="3.40.1190.20">
    <property type="match status" value="1"/>
</dbReference>
<dbReference type="GO" id="GO:0033785">
    <property type="term" value="F:heptose 7-phosphate kinase activity"/>
    <property type="evidence" value="ECO:0007669"/>
    <property type="project" value="TreeGrafter"/>
</dbReference>
<evidence type="ECO:0000256" key="12">
    <source>
        <dbReference type="ARBA" id="ARBA00023277"/>
    </source>
</evidence>
<dbReference type="PANTHER" id="PTHR46969">
    <property type="entry name" value="BIFUNCTIONAL PROTEIN HLDE"/>
    <property type="match status" value="1"/>
</dbReference>